<sequence length="212" mass="25198">MNFSKRNRNKIFCIGLNKTGTTTIEKTFKDFNYSLGVQRDGELLINDWYKRDFKAIIKLCKTAEAFQDVPFSLPFTYSVLDQCFPNAKFILSVRDNSDQWYSSLTNFHSKLWGNGIDPPTIQQLKEANYHYKGYAYEVNRMLFDTPEDDPYNKDILIRYYQNHNENVMEYFRAKPEKLLVINVSIKDDYKRLCEFLNKTPLHETFPWENKTS</sequence>
<dbReference type="RefSeq" id="WP_194508278.1">
    <property type="nucleotide sequence ID" value="NZ_JADILU010000004.1"/>
</dbReference>
<dbReference type="PANTHER" id="PTHR36978">
    <property type="entry name" value="P-LOOP CONTAINING NUCLEOTIDE TRIPHOSPHATE HYDROLASE"/>
    <property type="match status" value="1"/>
</dbReference>
<evidence type="ECO:0000313" key="2">
    <source>
        <dbReference type="Proteomes" id="UP001597548"/>
    </source>
</evidence>
<protein>
    <submittedName>
        <fullName evidence="1">Sulfotransferase</fullName>
    </submittedName>
</protein>
<dbReference type="PANTHER" id="PTHR36978:SF4">
    <property type="entry name" value="P-LOOP CONTAINING NUCLEOSIDE TRIPHOSPHATE HYDROLASE PROTEIN"/>
    <property type="match status" value="1"/>
</dbReference>
<accession>A0ABW5ZUP1</accession>
<proteinExistence type="predicted"/>
<gene>
    <name evidence="1" type="ORF">ACFS29_11520</name>
</gene>
<dbReference type="Proteomes" id="UP001597548">
    <property type="component" value="Unassembled WGS sequence"/>
</dbReference>
<comment type="caution">
    <text evidence="1">The sequence shown here is derived from an EMBL/GenBank/DDBJ whole genome shotgun (WGS) entry which is preliminary data.</text>
</comment>
<dbReference type="Gene3D" id="3.40.50.300">
    <property type="entry name" value="P-loop containing nucleotide triphosphate hydrolases"/>
    <property type="match status" value="1"/>
</dbReference>
<dbReference type="InterPro" id="IPR027417">
    <property type="entry name" value="P-loop_NTPase"/>
</dbReference>
<keyword evidence="2" id="KW-1185">Reference proteome</keyword>
<dbReference type="SUPFAM" id="SSF52540">
    <property type="entry name" value="P-loop containing nucleoside triphosphate hydrolases"/>
    <property type="match status" value="1"/>
</dbReference>
<dbReference type="Pfam" id="PF17784">
    <property type="entry name" value="Sulfotransfer_4"/>
    <property type="match status" value="1"/>
</dbReference>
<reference evidence="2" key="1">
    <citation type="journal article" date="2019" name="Int. J. Syst. Evol. Microbiol.">
        <title>The Global Catalogue of Microorganisms (GCM) 10K type strain sequencing project: providing services to taxonomists for standard genome sequencing and annotation.</title>
        <authorList>
            <consortium name="The Broad Institute Genomics Platform"/>
            <consortium name="The Broad Institute Genome Sequencing Center for Infectious Disease"/>
            <person name="Wu L."/>
            <person name="Ma J."/>
        </authorList>
    </citation>
    <scope>NUCLEOTIDE SEQUENCE [LARGE SCALE GENOMIC DNA]</scope>
    <source>
        <strain evidence="2">KCTC 32514</strain>
    </source>
</reference>
<dbReference type="EMBL" id="JBHUOS010000009">
    <property type="protein sequence ID" value="MFD2916272.1"/>
    <property type="molecule type" value="Genomic_DNA"/>
</dbReference>
<organism evidence="1 2">
    <name type="scientific">Psychroserpens luteus</name>
    <dbReference type="NCBI Taxonomy" id="1434066"/>
    <lineage>
        <taxon>Bacteria</taxon>
        <taxon>Pseudomonadati</taxon>
        <taxon>Bacteroidota</taxon>
        <taxon>Flavobacteriia</taxon>
        <taxon>Flavobacteriales</taxon>
        <taxon>Flavobacteriaceae</taxon>
        <taxon>Psychroserpens</taxon>
    </lineage>
</organism>
<dbReference type="InterPro" id="IPR040632">
    <property type="entry name" value="Sulfotransfer_4"/>
</dbReference>
<name>A0ABW5ZUP1_9FLAO</name>
<evidence type="ECO:0000313" key="1">
    <source>
        <dbReference type="EMBL" id="MFD2916272.1"/>
    </source>
</evidence>